<dbReference type="Pfam" id="PF00528">
    <property type="entry name" value="BPD_transp_1"/>
    <property type="match status" value="1"/>
</dbReference>
<evidence type="ECO:0000313" key="11">
    <source>
        <dbReference type="EMBL" id="MCY0148504.1"/>
    </source>
</evidence>
<keyword evidence="4" id="KW-1003">Cell membrane</keyword>
<sequence length="213" mass="23127">MVYDAIPFLARTLGVSWVLAILSIVAGMVIAVPLAVGRMYGPIGVKQLCIAIIEVVRGIPDLLIIFWAYMALPIFFNFNVSSWWAAVIALTALASVNLAEVIRGGVYSVSNEQIQAGKATGLGGAQIFMYIVLPQAIRNMIPAMAGQLVSIFKTTSLVYVIGMVEFFRAVTLVNSSVVAPYPLYLTMAVVYFICCFTISFGVRLLDPDYIVVD</sequence>
<comment type="caution">
    <text evidence="11">The sequence shown here is derived from an EMBL/GenBank/DDBJ whole genome shotgun (WGS) entry which is preliminary data.</text>
</comment>
<dbReference type="EMBL" id="JAOVZR010000001">
    <property type="protein sequence ID" value="MCY0148504.1"/>
    <property type="molecule type" value="Genomic_DNA"/>
</dbReference>
<comment type="similarity">
    <text evidence="2">Belongs to the binding-protein-dependent transport system permease family. HisMQ subfamily.</text>
</comment>
<keyword evidence="5 9" id="KW-0812">Transmembrane</keyword>
<dbReference type="PROSITE" id="PS50928">
    <property type="entry name" value="ABC_TM1"/>
    <property type="match status" value="1"/>
</dbReference>
<proteinExistence type="inferred from homology"/>
<keyword evidence="6" id="KW-0029">Amino-acid transport</keyword>
<evidence type="ECO:0000259" key="10">
    <source>
        <dbReference type="PROSITE" id="PS50928"/>
    </source>
</evidence>
<keyword evidence="12" id="KW-1185">Reference proteome</keyword>
<dbReference type="Gene3D" id="1.10.3720.10">
    <property type="entry name" value="MetI-like"/>
    <property type="match status" value="1"/>
</dbReference>
<dbReference type="CDD" id="cd06261">
    <property type="entry name" value="TM_PBP2"/>
    <property type="match status" value="1"/>
</dbReference>
<dbReference type="InterPro" id="IPR000515">
    <property type="entry name" value="MetI-like"/>
</dbReference>
<feature type="transmembrane region" description="Helical" evidence="9">
    <location>
        <begin position="157"/>
        <end position="177"/>
    </location>
</feature>
<dbReference type="PANTHER" id="PTHR30614">
    <property type="entry name" value="MEMBRANE COMPONENT OF AMINO ACID ABC TRANSPORTER"/>
    <property type="match status" value="1"/>
</dbReference>
<evidence type="ECO:0000256" key="4">
    <source>
        <dbReference type="ARBA" id="ARBA00022475"/>
    </source>
</evidence>
<dbReference type="InterPro" id="IPR010065">
    <property type="entry name" value="AA_ABC_transptr_permease_3TM"/>
</dbReference>
<keyword evidence="3 9" id="KW-0813">Transport</keyword>
<accession>A0ABT3ZAZ5</accession>
<keyword evidence="8 9" id="KW-0472">Membrane</keyword>
<dbReference type="RefSeq" id="WP_267654068.1">
    <property type="nucleotide sequence ID" value="NZ_JAOVZR010000001.1"/>
</dbReference>
<evidence type="ECO:0000256" key="3">
    <source>
        <dbReference type="ARBA" id="ARBA00022448"/>
    </source>
</evidence>
<feature type="transmembrane region" description="Helical" evidence="9">
    <location>
        <begin position="184"/>
        <end position="205"/>
    </location>
</feature>
<organism evidence="11 12">
    <name type="scientific">Hoeflea algicola</name>
    <dbReference type="NCBI Taxonomy" id="2983763"/>
    <lineage>
        <taxon>Bacteria</taxon>
        <taxon>Pseudomonadati</taxon>
        <taxon>Pseudomonadota</taxon>
        <taxon>Alphaproteobacteria</taxon>
        <taxon>Hyphomicrobiales</taxon>
        <taxon>Rhizobiaceae</taxon>
        <taxon>Hoeflea</taxon>
    </lineage>
</organism>
<comment type="subcellular location">
    <subcellularLocation>
        <location evidence="1">Cell inner membrane</location>
        <topology evidence="1">Multi-pass membrane protein</topology>
    </subcellularLocation>
    <subcellularLocation>
        <location evidence="9">Cell membrane</location>
        <topology evidence="9">Multi-pass membrane protein</topology>
    </subcellularLocation>
</comment>
<protein>
    <submittedName>
        <fullName evidence="11">Amino acid ABC transporter permease</fullName>
    </submittedName>
</protein>
<evidence type="ECO:0000313" key="12">
    <source>
        <dbReference type="Proteomes" id="UP001073227"/>
    </source>
</evidence>
<feature type="transmembrane region" description="Helical" evidence="9">
    <location>
        <begin position="82"/>
        <end position="99"/>
    </location>
</feature>
<dbReference type="NCBIfam" id="TIGR01726">
    <property type="entry name" value="HEQRo_perm_3TM"/>
    <property type="match status" value="1"/>
</dbReference>
<name>A0ABT3ZAZ5_9HYPH</name>
<dbReference type="Proteomes" id="UP001073227">
    <property type="component" value="Unassembled WGS sequence"/>
</dbReference>
<feature type="domain" description="ABC transmembrane type-1" evidence="10">
    <location>
        <begin position="9"/>
        <end position="202"/>
    </location>
</feature>
<evidence type="ECO:0000256" key="8">
    <source>
        <dbReference type="ARBA" id="ARBA00023136"/>
    </source>
</evidence>
<evidence type="ECO:0000256" key="7">
    <source>
        <dbReference type="ARBA" id="ARBA00022989"/>
    </source>
</evidence>
<dbReference type="InterPro" id="IPR043429">
    <property type="entry name" value="ArtM/GltK/GlnP/TcyL/YhdX-like"/>
</dbReference>
<evidence type="ECO:0000256" key="2">
    <source>
        <dbReference type="ARBA" id="ARBA00010072"/>
    </source>
</evidence>
<keyword evidence="7 9" id="KW-1133">Transmembrane helix</keyword>
<dbReference type="InterPro" id="IPR035906">
    <property type="entry name" value="MetI-like_sf"/>
</dbReference>
<evidence type="ECO:0000256" key="6">
    <source>
        <dbReference type="ARBA" id="ARBA00022970"/>
    </source>
</evidence>
<reference evidence="11" key="1">
    <citation type="submission" date="2022-10" db="EMBL/GenBank/DDBJ databases">
        <title>Hoeflea sp. G2-23, isolated from marine algae.</title>
        <authorList>
            <person name="Kristyanto S."/>
            <person name="Kim J.M."/>
            <person name="Jeon C.O."/>
        </authorList>
    </citation>
    <scope>NUCLEOTIDE SEQUENCE</scope>
    <source>
        <strain evidence="11">G2-23</strain>
    </source>
</reference>
<dbReference type="PANTHER" id="PTHR30614:SF0">
    <property type="entry name" value="L-CYSTINE TRANSPORT SYSTEM PERMEASE PROTEIN TCYL"/>
    <property type="match status" value="1"/>
</dbReference>
<evidence type="ECO:0000256" key="5">
    <source>
        <dbReference type="ARBA" id="ARBA00022692"/>
    </source>
</evidence>
<feature type="transmembrane region" description="Helical" evidence="9">
    <location>
        <begin position="48"/>
        <end position="70"/>
    </location>
</feature>
<dbReference type="SUPFAM" id="SSF161098">
    <property type="entry name" value="MetI-like"/>
    <property type="match status" value="1"/>
</dbReference>
<gene>
    <name evidence="11" type="ORF">OEG84_12455</name>
</gene>
<feature type="transmembrane region" description="Helical" evidence="9">
    <location>
        <begin position="15"/>
        <end position="36"/>
    </location>
</feature>
<evidence type="ECO:0000256" key="1">
    <source>
        <dbReference type="ARBA" id="ARBA00004429"/>
    </source>
</evidence>
<evidence type="ECO:0000256" key="9">
    <source>
        <dbReference type="RuleBase" id="RU363032"/>
    </source>
</evidence>